<sequence>MFMNLNKSCSVPAEQTLLKDSDFQPSDVCTVDSLSSQIANVTLDEDVTVDSNDNDSTPQLQKLENLYDSTLQLQKLQNLSHYQQSENLSSSFANILTVKGCLADAVEMSSISYSSPPEASGDKAIPDDISAQGRNIYAQETVNHSHVSLAYMAAQIDHHSNNLVSEGTAIDASNSVSFESTQRSNNSIDQATPPRFLNMSPQTNNEPQSSPSSNGVSQADGNSIRAG</sequence>
<evidence type="ECO:0000256" key="1">
    <source>
        <dbReference type="SAM" id="MobiDB-lite"/>
    </source>
</evidence>
<feature type="compositionally biased region" description="Polar residues" evidence="1">
    <location>
        <begin position="199"/>
        <end position="221"/>
    </location>
</feature>
<feature type="compositionally biased region" description="Polar residues" evidence="1">
    <location>
        <begin position="176"/>
        <end position="190"/>
    </location>
</feature>
<dbReference type="AlphaFoldDB" id="A0A0B7APA7"/>
<name>A0A0B7APA7_9EUPU</name>
<organism evidence="2">
    <name type="scientific">Arion vulgaris</name>
    <dbReference type="NCBI Taxonomy" id="1028688"/>
    <lineage>
        <taxon>Eukaryota</taxon>
        <taxon>Metazoa</taxon>
        <taxon>Spiralia</taxon>
        <taxon>Lophotrochozoa</taxon>
        <taxon>Mollusca</taxon>
        <taxon>Gastropoda</taxon>
        <taxon>Heterobranchia</taxon>
        <taxon>Euthyneura</taxon>
        <taxon>Panpulmonata</taxon>
        <taxon>Eupulmonata</taxon>
        <taxon>Stylommatophora</taxon>
        <taxon>Helicina</taxon>
        <taxon>Arionoidea</taxon>
        <taxon>Arionidae</taxon>
        <taxon>Arion</taxon>
    </lineage>
</organism>
<gene>
    <name evidence="2" type="primary">ORF134011</name>
</gene>
<proteinExistence type="predicted"/>
<feature type="non-terminal residue" evidence="2">
    <location>
        <position position="227"/>
    </location>
</feature>
<feature type="region of interest" description="Disordered" evidence="1">
    <location>
        <begin position="176"/>
        <end position="227"/>
    </location>
</feature>
<protein>
    <submittedName>
        <fullName evidence="2">Uncharacterized protein</fullName>
    </submittedName>
</protein>
<dbReference type="EMBL" id="HACG01036014">
    <property type="protein sequence ID" value="CEK82879.1"/>
    <property type="molecule type" value="Transcribed_RNA"/>
</dbReference>
<accession>A0A0B7APA7</accession>
<evidence type="ECO:0000313" key="2">
    <source>
        <dbReference type="EMBL" id="CEK82879.1"/>
    </source>
</evidence>
<reference evidence="2" key="1">
    <citation type="submission" date="2014-12" db="EMBL/GenBank/DDBJ databases">
        <title>Insight into the proteome of Arion vulgaris.</title>
        <authorList>
            <person name="Aradska J."/>
            <person name="Bulat T."/>
            <person name="Smidak R."/>
            <person name="Sarate P."/>
            <person name="Gangsoo J."/>
            <person name="Sialana F."/>
            <person name="Bilban M."/>
            <person name="Lubec G."/>
        </authorList>
    </citation>
    <scope>NUCLEOTIDE SEQUENCE</scope>
    <source>
        <tissue evidence="2">Skin</tissue>
    </source>
</reference>